<evidence type="ECO:0000313" key="1">
    <source>
        <dbReference type="EMBL" id="MPN64946.1"/>
    </source>
</evidence>
<sequence>MGGDIGNAREALVAMLCSYGEYTVEATKDDTTGDFVLSTSSGDTTNRIRIEVGGSSKSLRKADFVIRDNTDYPGGKTIPLWLLGMMY</sequence>
<organism evidence="1">
    <name type="scientific">bioreactor metagenome</name>
    <dbReference type="NCBI Taxonomy" id="1076179"/>
    <lineage>
        <taxon>unclassified sequences</taxon>
        <taxon>metagenomes</taxon>
        <taxon>ecological metagenomes</taxon>
    </lineage>
</organism>
<gene>
    <name evidence="1" type="ORF">SDC9_212725</name>
</gene>
<proteinExistence type="predicted"/>
<reference evidence="1" key="1">
    <citation type="submission" date="2019-08" db="EMBL/GenBank/DDBJ databases">
        <authorList>
            <person name="Kucharzyk K."/>
            <person name="Murdoch R.W."/>
            <person name="Higgins S."/>
            <person name="Loffler F."/>
        </authorList>
    </citation>
    <scope>NUCLEOTIDE SEQUENCE</scope>
</reference>
<comment type="caution">
    <text evidence="1">The sequence shown here is derived from an EMBL/GenBank/DDBJ whole genome shotgun (WGS) entry which is preliminary data.</text>
</comment>
<dbReference type="EMBL" id="VSSQ01146583">
    <property type="protein sequence ID" value="MPN64946.1"/>
    <property type="molecule type" value="Genomic_DNA"/>
</dbReference>
<accession>A0A645JNJ1</accession>
<dbReference type="AlphaFoldDB" id="A0A645JNJ1"/>
<protein>
    <submittedName>
        <fullName evidence="1">Uncharacterized protein</fullName>
    </submittedName>
</protein>
<name>A0A645JNJ1_9ZZZZ</name>